<dbReference type="NCBIfam" id="TIGR03973">
    <property type="entry name" value="six_Cys_in_45"/>
    <property type="match status" value="1"/>
</dbReference>
<dbReference type="AlphaFoldDB" id="A0A9D1LDH5"/>
<dbReference type="EMBL" id="DVMW01000024">
    <property type="protein sequence ID" value="HIU35515.1"/>
    <property type="molecule type" value="Genomic_DNA"/>
</dbReference>
<protein>
    <submittedName>
        <fullName evidence="1">Six-cysteine ranthipeptide SCIFF</fullName>
    </submittedName>
</protein>
<reference evidence="1" key="1">
    <citation type="submission" date="2020-10" db="EMBL/GenBank/DDBJ databases">
        <authorList>
            <person name="Gilroy R."/>
        </authorList>
    </citation>
    <scope>NUCLEOTIDE SEQUENCE</scope>
    <source>
        <strain evidence="1">ChiGjej1B1-19959</strain>
    </source>
</reference>
<organism evidence="1 2">
    <name type="scientific">Candidatus Fimenecus excrementigallinarum</name>
    <dbReference type="NCBI Taxonomy" id="2840816"/>
    <lineage>
        <taxon>Bacteria</taxon>
        <taxon>Bacillati</taxon>
        <taxon>Bacillota</taxon>
        <taxon>Clostridia</taxon>
        <taxon>Candidatus Fimenecus</taxon>
    </lineage>
</organism>
<dbReference type="InterPro" id="IPR023975">
    <property type="entry name" value="Six-Cys_pep_SCIFF"/>
</dbReference>
<accession>A0A9D1LDH5</accession>
<evidence type="ECO:0000313" key="2">
    <source>
        <dbReference type="Proteomes" id="UP000824071"/>
    </source>
</evidence>
<dbReference type="Proteomes" id="UP000824071">
    <property type="component" value="Unassembled WGS sequence"/>
</dbReference>
<gene>
    <name evidence="1" type="primary">scfA</name>
    <name evidence="1" type="ORF">IAC53_02770</name>
</gene>
<reference evidence="1" key="2">
    <citation type="journal article" date="2021" name="PeerJ">
        <title>Extensive microbial diversity within the chicken gut microbiome revealed by metagenomics and culture.</title>
        <authorList>
            <person name="Gilroy R."/>
            <person name="Ravi A."/>
            <person name="Getino M."/>
            <person name="Pursley I."/>
            <person name="Horton D.L."/>
            <person name="Alikhan N.F."/>
            <person name="Baker D."/>
            <person name="Gharbi K."/>
            <person name="Hall N."/>
            <person name="Watson M."/>
            <person name="Adriaenssens E.M."/>
            <person name="Foster-Nyarko E."/>
            <person name="Jarju S."/>
            <person name="Secka A."/>
            <person name="Antonio M."/>
            <person name="Oren A."/>
            <person name="Chaudhuri R.R."/>
            <person name="La Ragione R."/>
            <person name="Hildebrand F."/>
            <person name="Pallen M.J."/>
        </authorList>
    </citation>
    <scope>NUCLEOTIDE SEQUENCE</scope>
    <source>
        <strain evidence="1">ChiGjej1B1-19959</strain>
    </source>
</reference>
<proteinExistence type="predicted"/>
<comment type="caution">
    <text evidence="1">The sequence shown here is derived from an EMBL/GenBank/DDBJ whole genome shotgun (WGS) entry which is preliminary data.</text>
</comment>
<sequence>MKHIQTIETRDLKKSLETGGCGECQTSCQSACKTSCGVANQQCEACMEQK</sequence>
<evidence type="ECO:0000313" key="1">
    <source>
        <dbReference type="EMBL" id="HIU35515.1"/>
    </source>
</evidence>
<name>A0A9D1LDH5_9FIRM</name>
<dbReference type="Pfam" id="PF13165">
    <property type="entry name" value="SCIFF"/>
    <property type="match status" value="1"/>
</dbReference>